<sequence length="190" mass="21867">MGDPNFDYLKSKFHVSEDTYKILKNIALIRSLNAGEKLVEQGGKSNKVAFLSKGLMRAYSTLESGKEITKNLFTPISFVGALSSLINDRPSTYCYEALVDSLIFEINFHEFIEISKHNIDISNLYNRVLEYVFIIYEQKQLHLVALNATDRYLDLKRRIPNIEKLIPQYQIASYLNVSPVQLSRIRKALK</sequence>
<name>A0ABS7XN88_9FLAO</name>
<dbReference type="PROSITE" id="PS50042">
    <property type="entry name" value="CNMP_BINDING_3"/>
    <property type="match status" value="1"/>
</dbReference>
<organism evidence="2 3">
    <name type="scientific">Winogradskyella alexanderae</name>
    <dbReference type="NCBI Taxonomy" id="2877123"/>
    <lineage>
        <taxon>Bacteria</taxon>
        <taxon>Pseudomonadati</taxon>
        <taxon>Bacteroidota</taxon>
        <taxon>Flavobacteriia</taxon>
        <taxon>Flavobacteriales</taxon>
        <taxon>Flavobacteriaceae</taxon>
        <taxon>Winogradskyella</taxon>
    </lineage>
</organism>
<dbReference type="RefSeq" id="WP_224525357.1">
    <property type="nucleotide sequence ID" value="NZ_JAIUJR010000001.1"/>
</dbReference>
<dbReference type="SUPFAM" id="SSF51206">
    <property type="entry name" value="cAMP-binding domain-like"/>
    <property type="match status" value="1"/>
</dbReference>
<comment type="caution">
    <text evidence="2">The sequence shown here is derived from an EMBL/GenBank/DDBJ whole genome shotgun (WGS) entry which is preliminary data.</text>
</comment>
<dbReference type="SMART" id="SM00100">
    <property type="entry name" value="cNMP"/>
    <property type="match status" value="1"/>
</dbReference>
<evidence type="ECO:0000313" key="3">
    <source>
        <dbReference type="Proteomes" id="UP001198901"/>
    </source>
</evidence>
<keyword evidence="3" id="KW-1185">Reference proteome</keyword>
<dbReference type="Proteomes" id="UP001198901">
    <property type="component" value="Unassembled WGS sequence"/>
</dbReference>
<dbReference type="Pfam" id="PF00027">
    <property type="entry name" value="cNMP_binding"/>
    <property type="match status" value="1"/>
</dbReference>
<dbReference type="InterPro" id="IPR000595">
    <property type="entry name" value="cNMP-bd_dom"/>
</dbReference>
<dbReference type="CDD" id="cd00038">
    <property type="entry name" value="CAP_ED"/>
    <property type="match status" value="1"/>
</dbReference>
<dbReference type="InterPro" id="IPR014710">
    <property type="entry name" value="RmlC-like_jellyroll"/>
</dbReference>
<proteinExistence type="predicted"/>
<accession>A0ABS7XN88</accession>
<dbReference type="EMBL" id="JAIUJR010000001">
    <property type="protein sequence ID" value="MCA0131463.1"/>
    <property type="molecule type" value="Genomic_DNA"/>
</dbReference>
<dbReference type="InterPro" id="IPR018490">
    <property type="entry name" value="cNMP-bd_dom_sf"/>
</dbReference>
<dbReference type="Gene3D" id="2.60.120.10">
    <property type="entry name" value="Jelly Rolls"/>
    <property type="match status" value="1"/>
</dbReference>
<reference evidence="3" key="1">
    <citation type="submission" date="2023-07" db="EMBL/GenBank/DDBJ databases">
        <authorList>
            <person name="Yue Y."/>
        </authorList>
    </citation>
    <scope>NUCLEOTIDE SEQUENCE [LARGE SCALE GENOMIC DNA]</scope>
    <source>
        <strain evidence="3">D23</strain>
    </source>
</reference>
<evidence type="ECO:0000313" key="2">
    <source>
        <dbReference type="EMBL" id="MCA0131463.1"/>
    </source>
</evidence>
<evidence type="ECO:0000259" key="1">
    <source>
        <dbReference type="PROSITE" id="PS50042"/>
    </source>
</evidence>
<protein>
    <submittedName>
        <fullName evidence="2">Crp/Fnr family transcriptional regulator</fullName>
    </submittedName>
</protein>
<gene>
    <name evidence="2" type="ORF">LBU54_02625</name>
</gene>
<feature type="domain" description="Cyclic nucleotide-binding" evidence="1">
    <location>
        <begin position="30"/>
        <end position="114"/>
    </location>
</feature>